<gene>
    <name evidence="2" type="ORF">GCM10022408_08050</name>
</gene>
<accession>A0ABP7RM62</accession>
<feature type="chain" id="PRO_5047358028" evidence="1">
    <location>
        <begin position="25"/>
        <end position="474"/>
    </location>
</feature>
<name>A0ABP7RM62_9BACT</name>
<protein>
    <submittedName>
        <fullName evidence="2">SGNH/GDSL hydrolase family protein</fullName>
    </submittedName>
</protein>
<reference evidence="3" key="1">
    <citation type="journal article" date="2019" name="Int. J. Syst. Evol. Microbiol.">
        <title>The Global Catalogue of Microorganisms (GCM) 10K type strain sequencing project: providing services to taxonomists for standard genome sequencing and annotation.</title>
        <authorList>
            <consortium name="The Broad Institute Genomics Platform"/>
            <consortium name="The Broad Institute Genome Sequencing Center for Infectious Disease"/>
            <person name="Wu L."/>
            <person name="Ma J."/>
        </authorList>
    </citation>
    <scope>NUCLEOTIDE SEQUENCE [LARGE SCALE GENOMIC DNA]</scope>
    <source>
        <strain evidence="3">JCM 17224</strain>
    </source>
</reference>
<comment type="caution">
    <text evidence="2">The sequence shown here is derived from an EMBL/GenBank/DDBJ whole genome shotgun (WGS) entry which is preliminary data.</text>
</comment>
<sequence length="474" mass="50765">MQLTFSSATRVALPALLGSLTLLGCSPDQVVPASSAGPLNVSQYLAVGDNYTAGYSDGGLTLSSQQYSIPALLDQQFALTLGRVSTFPQPTLPEGTGTGYLRLQGFDASGLPQTKRVTTGRSTRGSFINPSACGGSADTTFLYSRATNTLPQNLGVPFMRLSQIETKGLGNEANLQRIGLFNPFLERLLPANDERTYLQAVTDASASATFFTFSMGLGDVLPYLLSGGSCTSANPTSAAISLMKANVKKILDKVSDNGRRPGIIYLAPYSMNQLPILGRGSIARVQALAKSNDTIYVQASTLSGAVLVRPMSAKNDYILPSGLAEFGKRQNVVLPGGGTASLRYGLHYRNPIKLRDVLDEGEFGRVNQAVTTINDEAVRLADKVYKLPVINRSVNGVNLYSQISLTPPFNGISVNGVKYTDELIRGNFYSLDQYSLTPRGNAIMANAIIREINRFYKASIPLLDPNTLPTTAHP</sequence>
<dbReference type="GO" id="GO:0016787">
    <property type="term" value="F:hydrolase activity"/>
    <property type="evidence" value="ECO:0007669"/>
    <property type="project" value="UniProtKB-KW"/>
</dbReference>
<feature type="signal peptide" evidence="1">
    <location>
        <begin position="1"/>
        <end position="24"/>
    </location>
</feature>
<organism evidence="2 3">
    <name type="scientific">Hymenobacter fastidiosus</name>
    <dbReference type="NCBI Taxonomy" id="486264"/>
    <lineage>
        <taxon>Bacteria</taxon>
        <taxon>Pseudomonadati</taxon>
        <taxon>Bacteroidota</taxon>
        <taxon>Cytophagia</taxon>
        <taxon>Cytophagales</taxon>
        <taxon>Hymenobacteraceae</taxon>
        <taxon>Hymenobacter</taxon>
    </lineage>
</organism>
<dbReference type="Proteomes" id="UP001500567">
    <property type="component" value="Unassembled WGS sequence"/>
</dbReference>
<dbReference type="EMBL" id="BAABDJ010000006">
    <property type="protein sequence ID" value="GAA3999472.1"/>
    <property type="molecule type" value="Genomic_DNA"/>
</dbReference>
<evidence type="ECO:0000313" key="2">
    <source>
        <dbReference type="EMBL" id="GAA3999472.1"/>
    </source>
</evidence>
<keyword evidence="1" id="KW-0732">Signal</keyword>
<keyword evidence="2" id="KW-0378">Hydrolase</keyword>
<dbReference type="RefSeq" id="WP_345071159.1">
    <property type="nucleotide sequence ID" value="NZ_BAABDJ010000006.1"/>
</dbReference>
<evidence type="ECO:0000256" key="1">
    <source>
        <dbReference type="SAM" id="SignalP"/>
    </source>
</evidence>
<evidence type="ECO:0000313" key="3">
    <source>
        <dbReference type="Proteomes" id="UP001500567"/>
    </source>
</evidence>
<proteinExistence type="predicted"/>
<keyword evidence="3" id="KW-1185">Reference proteome</keyword>